<comment type="caution">
    <text evidence="2">The sequence shown here is derived from an EMBL/GenBank/DDBJ whole genome shotgun (WGS) entry which is preliminary data.</text>
</comment>
<dbReference type="Pfam" id="PF06439">
    <property type="entry name" value="3keto-disac_hyd"/>
    <property type="match status" value="1"/>
</dbReference>
<dbReference type="Gene3D" id="2.60.120.560">
    <property type="entry name" value="Exo-inulinase, domain 1"/>
    <property type="match status" value="1"/>
</dbReference>
<gene>
    <name evidence="2" type="ORF">TsocGM_20810</name>
</gene>
<feature type="domain" description="3-keto-alpha-glucoside-1,2-lyase/3-keto-2-hydroxy-glucal hydratase" evidence="1">
    <location>
        <begin position="18"/>
        <end position="203"/>
    </location>
</feature>
<dbReference type="AlphaFoldDB" id="A0A432MEX2"/>
<accession>A0A432MEX2</accession>
<evidence type="ECO:0000313" key="2">
    <source>
        <dbReference type="EMBL" id="RUL84234.1"/>
    </source>
</evidence>
<reference evidence="2 3" key="1">
    <citation type="submission" date="2018-12" db="EMBL/GenBank/DDBJ databases">
        <authorList>
            <person name="Toschakov S.V."/>
        </authorList>
    </citation>
    <scope>NUCLEOTIDE SEQUENCE [LARGE SCALE GENOMIC DNA]</scope>
    <source>
        <strain evidence="2 3">GM2012</strain>
    </source>
</reference>
<keyword evidence="3" id="KW-1185">Reference proteome</keyword>
<dbReference type="OrthoDB" id="259356at2"/>
<name>A0A432MEX2_9BACT</name>
<protein>
    <submittedName>
        <fullName evidence="2">DUF1080 domain-containing protein</fullName>
    </submittedName>
</protein>
<dbReference type="Proteomes" id="UP000280296">
    <property type="component" value="Unassembled WGS sequence"/>
</dbReference>
<dbReference type="GO" id="GO:0016787">
    <property type="term" value="F:hydrolase activity"/>
    <property type="evidence" value="ECO:0007669"/>
    <property type="project" value="InterPro"/>
</dbReference>
<evidence type="ECO:0000259" key="1">
    <source>
        <dbReference type="Pfam" id="PF06439"/>
    </source>
</evidence>
<dbReference type="InterPro" id="IPR010496">
    <property type="entry name" value="AL/BT2_dom"/>
</dbReference>
<evidence type="ECO:0000313" key="3">
    <source>
        <dbReference type="Proteomes" id="UP000280296"/>
    </source>
</evidence>
<sequence length="206" mass="22334">MPPAPAAIASEPAQDDDGFTPLVEGTDPSQFDLVGINTETITISEDGEIALSGNPHGYFATKESFEDYVLQFEFMYERPDDLRNDALFPGNSGLLIHIQGEPKVWPKCVEVQLKNSDVGRLLGVAGGTIQSERPGQAISQSRAEAIQPVGQWNRMEVTCQGGRVTAVLNDILIDEGAGADPQSGPIGFQSEGRPIRFRNLRIKPIE</sequence>
<dbReference type="EMBL" id="RYZH01000051">
    <property type="protein sequence ID" value="RUL84234.1"/>
    <property type="molecule type" value="Genomic_DNA"/>
</dbReference>
<reference evidence="2 3" key="2">
    <citation type="submission" date="2019-01" db="EMBL/GenBank/DDBJ databases">
        <title>Tautonia sociabilis, a novel thermotolerant planctomycete of Isosphaeraceae family, isolated from a 4000 m deep subterranean habitat.</title>
        <authorList>
            <person name="Kovaleva O.L."/>
            <person name="Elcheninov A.G."/>
            <person name="Van Heerden E."/>
            <person name="Toshchakov S.V."/>
            <person name="Novikov A."/>
            <person name="Bonch-Osmolovskaya E.A."/>
            <person name="Kublanov I.V."/>
        </authorList>
    </citation>
    <scope>NUCLEOTIDE SEQUENCE [LARGE SCALE GENOMIC DNA]</scope>
    <source>
        <strain evidence="2 3">GM2012</strain>
    </source>
</reference>
<proteinExistence type="predicted"/>
<organism evidence="2 3">
    <name type="scientific">Tautonia sociabilis</name>
    <dbReference type="NCBI Taxonomy" id="2080755"/>
    <lineage>
        <taxon>Bacteria</taxon>
        <taxon>Pseudomonadati</taxon>
        <taxon>Planctomycetota</taxon>
        <taxon>Planctomycetia</taxon>
        <taxon>Isosphaerales</taxon>
        <taxon>Isosphaeraceae</taxon>
        <taxon>Tautonia</taxon>
    </lineage>
</organism>